<feature type="region of interest" description="Disordered" evidence="1">
    <location>
        <begin position="311"/>
        <end position="332"/>
    </location>
</feature>
<dbReference type="GO" id="GO:0004523">
    <property type="term" value="F:RNA-DNA hybrid ribonuclease activity"/>
    <property type="evidence" value="ECO:0007669"/>
    <property type="project" value="InterPro"/>
</dbReference>
<dbReference type="InterPro" id="IPR053151">
    <property type="entry name" value="RNase_H-like"/>
</dbReference>
<evidence type="ECO:0000313" key="3">
    <source>
        <dbReference type="EMBL" id="RYR23368.1"/>
    </source>
</evidence>
<dbReference type="Proteomes" id="UP000289738">
    <property type="component" value="Chromosome B03"/>
</dbReference>
<dbReference type="EMBL" id="SDMP01000013">
    <property type="protein sequence ID" value="RYR23368.1"/>
    <property type="molecule type" value="Genomic_DNA"/>
</dbReference>
<dbReference type="AlphaFoldDB" id="A0A445AAF5"/>
<dbReference type="InterPro" id="IPR002156">
    <property type="entry name" value="RNaseH_domain"/>
</dbReference>
<organism evidence="3 4">
    <name type="scientific">Arachis hypogaea</name>
    <name type="common">Peanut</name>
    <dbReference type="NCBI Taxonomy" id="3818"/>
    <lineage>
        <taxon>Eukaryota</taxon>
        <taxon>Viridiplantae</taxon>
        <taxon>Streptophyta</taxon>
        <taxon>Embryophyta</taxon>
        <taxon>Tracheophyta</taxon>
        <taxon>Spermatophyta</taxon>
        <taxon>Magnoliopsida</taxon>
        <taxon>eudicotyledons</taxon>
        <taxon>Gunneridae</taxon>
        <taxon>Pentapetalae</taxon>
        <taxon>rosids</taxon>
        <taxon>fabids</taxon>
        <taxon>Fabales</taxon>
        <taxon>Fabaceae</taxon>
        <taxon>Papilionoideae</taxon>
        <taxon>50 kb inversion clade</taxon>
        <taxon>dalbergioids sensu lato</taxon>
        <taxon>Dalbergieae</taxon>
        <taxon>Pterocarpus clade</taxon>
        <taxon>Arachis</taxon>
    </lineage>
</organism>
<dbReference type="InterPro" id="IPR044730">
    <property type="entry name" value="RNase_H-like_dom_plant"/>
</dbReference>
<dbReference type="InterPro" id="IPR012337">
    <property type="entry name" value="RNaseH-like_sf"/>
</dbReference>
<evidence type="ECO:0000259" key="2">
    <source>
        <dbReference type="Pfam" id="PF13456"/>
    </source>
</evidence>
<dbReference type="STRING" id="3818.A0A445AAF5"/>
<dbReference type="PANTHER" id="PTHR47723:SF19">
    <property type="entry name" value="POLYNUCLEOTIDYL TRANSFERASE, RIBONUCLEASE H-LIKE SUPERFAMILY PROTEIN"/>
    <property type="match status" value="1"/>
</dbReference>
<name>A0A445AAF5_ARAHY</name>
<feature type="region of interest" description="Disordered" evidence="1">
    <location>
        <begin position="65"/>
        <end position="89"/>
    </location>
</feature>
<reference evidence="3 4" key="1">
    <citation type="submission" date="2019-01" db="EMBL/GenBank/DDBJ databases">
        <title>Sequencing of cultivated peanut Arachis hypogaea provides insights into genome evolution and oil improvement.</title>
        <authorList>
            <person name="Chen X."/>
        </authorList>
    </citation>
    <scope>NUCLEOTIDE SEQUENCE [LARGE SCALE GENOMIC DNA]</scope>
    <source>
        <strain evidence="4">cv. Fuhuasheng</strain>
        <tissue evidence="3">Leaves</tissue>
    </source>
</reference>
<proteinExistence type="predicted"/>
<dbReference type="CDD" id="cd06222">
    <property type="entry name" value="RNase_H_like"/>
    <property type="match status" value="1"/>
</dbReference>
<dbReference type="Pfam" id="PF13456">
    <property type="entry name" value="RVT_3"/>
    <property type="match status" value="1"/>
</dbReference>
<dbReference type="PANTHER" id="PTHR47723">
    <property type="entry name" value="OS05G0353850 PROTEIN"/>
    <property type="match status" value="1"/>
</dbReference>
<gene>
    <name evidence="3" type="ORF">Ahy_B03g068605</name>
</gene>
<sequence>MDIVQKIRSGTGRDQERILCNMGCVYWYIWKARNQYIFQQTNINPEQVIINAEYLAAEYHNTTRGSSTEHISSNGRIGDRKRITWRPPPQDRLKVNTDAAFHRDTGKAASAVVVRNWRGKIVTGTTSKFITTSALAAKKIVIIETDCLPLVQAVKARTPIAKVDAILRDILQLLEEAPAVGATWTPKKGNIVVHQLAAMAVKNVLRSQWTFNTPTPVRNTIKTEARFAIIQHNQWAQNQINGRIVAAETSRPEAPRRIHHQWRQYRAGEENGVCGDLRMSHCREELRIPTGKDASGFRSMQQVGMVREVPAATTSSNREQCDEDDISVRVGH</sequence>
<comment type="caution">
    <text evidence="3">The sequence shown here is derived from an EMBL/GenBank/DDBJ whole genome shotgun (WGS) entry which is preliminary data.</text>
</comment>
<keyword evidence="4" id="KW-1185">Reference proteome</keyword>
<feature type="compositionally biased region" description="Polar residues" evidence="1">
    <location>
        <begin position="65"/>
        <end position="75"/>
    </location>
</feature>
<evidence type="ECO:0000313" key="4">
    <source>
        <dbReference type="Proteomes" id="UP000289738"/>
    </source>
</evidence>
<dbReference type="GO" id="GO:0003676">
    <property type="term" value="F:nucleic acid binding"/>
    <property type="evidence" value="ECO:0007669"/>
    <property type="project" value="InterPro"/>
</dbReference>
<protein>
    <recommendedName>
        <fullName evidence="2">RNase H type-1 domain-containing protein</fullName>
    </recommendedName>
</protein>
<dbReference type="SUPFAM" id="SSF53098">
    <property type="entry name" value="Ribonuclease H-like"/>
    <property type="match status" value="1"/>
</dbReference>
<feature type="domain" description="RNase H type-1" evidence="2">
    <location>
        <begin position="141"/>
        <end position="200"/>
    </location>
</feature>
<evidence type="ECO:0000256" key="1">
    <source>
        <dbReference type="SAM" id="MobiDB-lite"/>
    </source>
</evidence>
<accession>A0A445AAF5</accession>